<dbReference type="Proteomes" id="UP000625210">
    <property type="component" value="Unassembled WGS sequence"/>
</dbReference>
<dbReference type="AlphaFoldDB" id="A0A8J2VI01"/>
<proteinExistence type="predicted"/>
<comment type="caution">
    <text evidence="1">The sequence shown here is derived from an EMBL/GenBank/DDBJ whole genome shotgun (WGS) entry which is preliminary data.</text>
</comment>
<gene>
    <name evidence="1" type="ORF">GCM10011571_21040</name>
</gene>
<reference evidence="1" key="2">
    <citation type="submission" date="2020-09" db="EMBL/GenBank/DDBJ databases">
        <authorList>
            <person name="Sun Q."/>
            <person name="Zhou Y."/>
        </authorList>
    </citation>
    <scope>NUCLEOTIDE SEQUENCE</scope>
    <source>
        <strain evidence="1">CGMCC 1.15179</strain>
    </source>
</reference>
<sequence>MMTLIGCLFLLAAYLDWQKGQRLSAVCMGWISLIALLFG</sequence>
<protein>
    <submittedName>
        <fullName evidence="1">Uncharacterized protein</fullName>
    </submittedName>
</protein>
<dbReference type="EMBL" id="BMHQ01000006">
    <property type="protein sequence ID" value="GGE18909.1"/>
    <property type="molecule type" value="Genomic_DNA"/>
</dbReference>
<evidence type="ECO:0000313" key="2">
    <source>
        <dbReference type="Proteomes" id="UP000625210"/>
    </source>
</evidence>
<organism evidence="1 2">
    <name type="scientific">Marinithermofilum abyssi</name>
    <dbReference type="NCBI Taxonomy" id="1571185"/>
    <lineage>
        <taxon>Bacteria</taxon>
        <taxon>Bacillati</taxon>
        <taxon>Bacillota</taxon>
        <taxon>Bacilli</taxon>
        <taxon>Bacillales</taxon>
        <taxon>Thermoactinomycetaceae</taxon>
        <taxon>Marinithermofilum</taxon>
    </lineage>
</organism>
<keyword evidence="2" id="KW-1185">Reference proteome</keyword>
<name>A0A8J2VI01_9BACL</name>
<reference evidence="1" key="1">
    <citation type="journal article" date="2014" name="Int. J. Syst. Evol. Microbiol.">
        <title>Complete genome sequence of Corynebacterium casei LMG S-19264T (=DSM 44701T), isolated from a smear-ripened cheese.</title>
        <authorList>
            <consortium name="US DOE Joint Genome Institute (JGI-PGF)"/>
            <person name="Walter F."/>
            <person name="Albersmeier A."/>
            <person name="Kalinowski J."/>
            <person name="Ruckert C."/>
        </authorList>
    </citation>
    <scope>NUCLEOTIDE SEQUENCE</scope>
    <source>
        <strain evidence="1">CGMCC 1.15179</strain>
    </source>
</reference>
<accession>A0A8J2VI01</accession>
<evidence type="ECO:0000313" key="1">
    <source>
        <dbReference type="EMBL" id="GGE18909.1"/>
    </source>
</evidence>